<dbReference type="GO" id="GO:0008270">
    <property type="term" value="F:zinc ion binding"/>
    <property type="evidence" value="ECO:0007669"/>
    <property type="project" value="UniProtKB-KW"/>
</dbReference>
<dbReference type="PANTHER" id="PTHR46199:SF3">
    <property type="entry name" value="RAC GTPASE-ACTIVATING PROTEIN 1"/>
    <property type="match status" value="1"/>
</dbReference>
<evidence type="ECO:0000256" key="5">
    <source>
        <dbReference type="ARBA" id="ARBA00022782"/>
    </source>
</evidence>
<dbReference type="InterPro" id="IPR002219">
    <property type="entry name" value="PKC_DAG/PE"/>
</dbReference>
<dbReference type="GO" id="GO:0007266">
    <property type="term" value="P:Rho protein signal transduction"/>
    <property type="evidence" value="ECO:0007669"/>
    <property type="project" value="TreeGrafter"/>
</dbReference>
<feature type="compositionally biased region" description="Polar residues" evidence="9">
    <location>
        <begin position="267"/>
        <end position="285"/>
    </location>
</feature>
<keyword evidence="6" id="KW-0862">Zinc</keyword>
<dbReference type="Proteomes" id="UP000014760">
    <property type="component" value="Unassembled WGS sequence"/>
</dbReference>
<dbReference type="GO" id="GO:0097149">
    <property type="term" value="C:centralspindlin complex"/>
    <property type="evidence" value="ECO:0007669"/>
    <property type="project" value="TreeGrafter"/>
</dbReference>
<evidence type="ECO:0000256" key="4">
    <source>
        <dbReference type="ARBA" id="ARBA00022771"/>
    </source>
</evidence>
<dbReference type="Gene3D" id="3.30.60.20">
    <property type="match status" value="1"/>
</dbReference>
<dbReference type="SUPFAM" id="SSF57889">
    <property type="entry name" value="Cysteine-rich domain"/>
    <property type="match status" value="1"/>
</dbReference>
<evidence type="ECO:0000256" key="2">
    <source>
        <dbReference type="ARBA" id="ARBA00022473"/>
    </source>
</evidence>
<evidence type="ECO:0000259" key="10">
    <source>
        <dbReference type="PROSITE" id="PS50081"/>
    </source>
</evidence>
<dbReference type="HOGENOM" id="CLU_026187_1_0_1"/>
<dbReference type="GO" id="GO:0007283">
    <property type="term" value="P:spermatogenesis"/>
    <property type="evidence" value="ECO:0007669"/>
    <property type="project" value="UniProtKB-KW"/>
</dbReference>
<gene>
    <name evidence="12" type="ORF">CAPTEDRAFT_161236</name>
</gene>
<dbReference type="PROSITE" id="PS50081">
    <property type="entry name" value="ZF_DAG_PE_2"/>
    <property type="match status" value="1"/>
</dbReference>
<feature type="coiled-coil region" evidence="8">
    <location>
        <begin position="50"/>
        <end position="105"/>
    </location>
</feature>
<dbReference type="SUPFAM" id="SSF48350">
    <property type="entry name" value="GTPase activation domain, GAP"/>
    <property type="match status" value="1"/>
</dbReference>
<evidence type="ECO:0000256" key="7">
    <source>
        <dbReference type="ARBA" id="ARBA00022871"/>
    </source>
</evidence>
<dbReference type="FunFam" id="3.30.60.20:FF:000033">
    <property type="entry name" value="Rac GTPase-activating protein 1"/>
    <property type="match status" value="1"/>
</dbReference>
<dbReference type="STRING" id="283909.R7V3Q9"/>
<dbReference type="GO" id="GO:0000281">
    <property type="term" value="P:mitotic cytokinesis"/>
    <property type="evidence" value="ECO:0007669"/>
    <property type="project" value="TreeGrafter"/>
</dbReference>
<name>R7V3Q9_CAPTE</name>
<dbReference type="SMART" id="SM00109">
    <property type="entry name" value="C1"/>
    <property type="match status" value="1"/>
</dbReference>
<sequence>MDSRLSLVAEFDDLIRNRGVLTAGIESEFLQFVINQDACRKKWLECDGSYSDLKDQIRSLVLENKTLQTKLKHARGTIDHEIKKRKRAESDKESLERQILLVRELLTDKNHTVLNDKDREKLAFLSTDFQTSNLQQSPHRADLNTIDESVSLLSPSDISYDKTEEDLDVSYFRSGKKWKRPSAPILDDEEDDYTQSKRSRRSKKHRRSKSATVAKATITIDNDMVEAEAEISTEKRKRHQTASPFKPLKKFHSDGDVKDNADGTYGRSPSQSSLNTPDIRRQNSAGGLNKLHSFVNKTLLKPVEACNPCGKKMKFGRPIAKCRDCRATVHPECKDLVPLPCIPVTVTPNSCKNGRGLISDYAPVDSPMIPAIVIHCVNEVESRGLSEVGIYRVPGSEREVKQLKEKFLNSRGTPNLGQILDIHVVCGCLKDFLRDLKEPLVTYELWNDFVNAAENVDGEESLSNTYQAISKLPQANRDTIAFLILHLQRVAECESCKMPGSNLAKVFGPTMIGYSSLEPEPMQMINETRKQQLVVERLMSISTDYWTRFLSADDVTFHAQEHGTPQTPEGGSTFTRNADSRRCISRSSVHSVPHSMLGPLQDFDPSSTEKKPWWHTPRFGSRGKSSVTKNPTHFFQSPLLK</sequence>
<dbReference type="OMA" id="FWEQYIV"/>
<dbReference type="PROSITE" id="PS00479">
    <property type="entry name" value="ZF_DAG_PE_1"/>
    <property type="match status" value="1"/>
</dbReference>
<dbReference type="InterPro" id="IPR046349">
    <property type="entry name" value="C1-like_sf"/>
</dbReference>
<evidence type="ECO:0000256" key="3">
    <source>
        <dbReference type="ARBA" id="ARBA00022723"/>
    </source>
</evidence>
<feature type="compositionally biased region" description="Polar residues" evidence="9">
    <location>
        <begin position="623"/>
        <end position="635"/>
    </location>
</feature>
<evidence type="ECO:0000313" key="14">
    <source>
        <dbReference type="Proteomes" id="UP000014760"/>
    </source>
</evidence>
<proteinExistence type="predicted"/>
<evidence type="ECO:0008006" key="15">
    <source>
        <dbReference type="Google" id="ProtNLM"/>
    </source>
</evidence>
<dbReference type="EMBL" id="AMQN01006062">
    <property type="status" value="NOT_ANNOTATED_CDS"/>
    <property type="molecule type" value="Genomic_DNA"/>
</dbReference>
<dbReference type="GO" id="GO:0032154">
    <property type="term" value="C:cleavage furrow"/>
    <property type="evidence" value="ECO:0007669"/>
    <property type="project" value="TreeGrafter"/>
</dbReference>
<keyword evidence="1" id="KW-0343">GTPase activation</keyword>
<dbReference type="GO" id="GO:0051233">
    <property type="term" value="C:spindle midzone"/>
    <property type="evidence" value="ECO:0007669"/>
    <property type="project" value="TreeGrafter"/>
</dbReference>
<keyword evidence="2" id="KW-0217">Developmental protein</keyword>
<organism evidence="12">
    <name type="scientific">Capitella teleta</name>
    <name type="common">Polychaete worm</name>
    <dbReference type="NCBI Taxonomy" id="283909"/>
    <lineage>
        <taxon>Eukaryota</taxon>
        <taxon>Metazoa</taxon>
        <taxon>Spiralia</taxon>
        <taxon>Lophotrochozoa</taxon>
        <taxon>Annelida</taxon>
        <taxon>Polychaeta</taxon>
        <taxon>Sedentaria</taxon>
        <taxon>Scolecida</taxon>
        <taxon>Capitellidae</taxon>
        <taxon>Capitella</taxon>
    </lineage>
</organism>
<reference evidence="13" key="3">
    <citation type="submission" date="2015-06" db="UniProtKB">
        <authorList>
            <consortium name="EnsemblMetazoa"/>
        </authorList>
    </citation>
    <scope>IDENTIFICATION</scope>
</reference>
<evidence type="ECO:0000256" key="6">
    <source>
        <dbReference type="ARBA" id="ARBA00022833"/>
    </source>
</evidence>
<evidence type="ECO:0000256" key="8">
    <source>
        <dbReference type="SAM" id="Coils"/>
    </source>
</evidence>
<reference evidence="12 14" key="2">
    <citation type="journal article" date="2013" name="Nature">
        <title>Insights into bilaterian evolution from three spiralian genomes.</title>
        <authorList>
            <person name="Simakov O."/>
            <person name="Marletaz F."/>
            <person name="Cho S.J."/>
            <person name="Edsinger-Gonzales E."/>
            <person name="Havlak P."/>
            <person name="Hellsten U."/>
            <person name="Kuo D.H."/>
            <person name="Larsson T."/>
            <person name="Lv J."/>
            <person name="Arendt D."/>
            <person name="Savage R."/>
            <person name="Osoegawa K."/>
            <person name="de Jong P."/>
            <person name="Grimwood J."/>
            <person name="Chapman J.A."/>
            <person name="Shapiro H."/>
            <person name="Aerts A."/>
            <person name="Otillar R.P."/>
            <person name="Terry A.Y."/>
            <person name="Boore J.L."/>
            <person name="Grigoriev I.V."/>
            <person name="Lindberg D.R."/>
            <person name="Seaver E.C."/>
            <person name="Weisblat D.A."/>
            <person name="Putnam N.H."/>
            <person name="Rokhsar D.S."/>
        </authorList>
    </citation>
    <scope>NUCLEOTIDE SEQUENCE</scope>
    <source>
        <strain evidence="12 14">I ESC-2004</strain>
    </source>
</reference>
<feature type="domain" description="Phorbol-ester/DAG-type" evidence="10">
    <location>
        <begin position="291"/>
        <end position="341"/>
    </location>
</feature>
<protein>
    <recommendedName>
        <fullName evidence="15">Rac GTPase-activating protein 1</fullName>
    </recommendedName>
</protein>
<dbReference type="AlphaFoldDB" id="R7V3Q9"/>
<keyword evidence="3" id="KW-0479">Metal-binding</keyword>
<keyword evidence="5" id="KW-0221">Differentiation</keyword>
<dbReference type="CDD" id="cd20821">
    <property type="entry name" value="C1_MgcRacGAP"/>
    <property type="match status" value="1"/>
</dbReference>
<keyword evidence="8" id="KW-0175">Coiled coil</keyword>
<evidence type="ECO:0000259" key="11">
    <source>
        <dbReference type="PROSITE" id="PS50238"/>
    </source>
</evidence>
<feature type="domain" description="Rho-GAP" evidence="11">
    <location>
        <begin position="362"/>
        <end position="546"/>
    </location>
</feature>
<dbReference type="Pfam" id="PF00130">
    <property type="entry name" value="C1_1"/>
    <property type="match status" value="1"/>
</dbReference>
<dbReference type="EnsemblMetazoa" id="CapteT161236">
    <property type="protein sequence ID" value="CapteP161236"/>
    <property type="gene ID" value="CapteG161236"/>
</dbReference>
<dbReference type="GO" id="GO:0030154">
    <property type="term" value="P:cell differentiation"/>
    <property type="evidence" value="ECO:0007669"/>
    <property type="project" value="UniProtKB-KW"/>
</dbReference>
<dbReference type="PROSITE" id="PS50238">
    <property type="entry name" value="RHOGAP"/>
    <property type="match status" value="1"/>
</dbReference>
<dbReference type="InterPro" id="IPR000198">
    <property type="entry name" value="RhoGAP_dom"/>
</dbReference>
<evidence type="ECO:0000313" key="13">
    <source>
        <dbReference type="EnsemblMetazoa" id="CapteP161236"/>
    </source>
</evidence>
<keyword evidence="14" id="KW-1185">Reference proteome</keyword>
<dbReference type="GO" id="GO:0051256">
    <property type="term" value="P:mitotic spindle midzone assembly"/>
    <property type="evidence" value="ECO:0007669"/>
    <property type="project" value="TreeGrafter"/>
</dbReference>
<evidence type="ECO:0000256" key="1">
    <source>
        <dbReference type="ARBA" id="ARBA00022468"/>
    </source>
</evidence>
<dbReference type="CDD" id="cd04382">
    <property type="entry name" value="RhoGAP_MgcRacGAP"/>
    <property type="match status" value="1"/>
</dbReference>
<dbReference type="PANTHER" id="PTHR46199">
    <property type="entry name" value="RAC GTPASE-ACTIVATING PROTEIN 1"/>
    <property type="match status" value="1"/>
</dbReference>
<dbReference type="FunCoup" id="R7V3Q9">
    <property type="interactions" value="767"/>
</dbReference>
<dbReference type="GO" id="GO:0030496">
    <property type="term" value="C:midbody"/>
    <property type="evidence" value="ECO:0007669"/>
    <property type="project" value="TreeGrafter"/>
</dbReference>
<evidence type="ECO:0000313" key="12">
    <source>
        <dbReference type="EMBL" id="ELU10445.1"/>
    </source>
</evidence>
<keyword evidence="7" id="KW-0744">Spermatogenesis</keyword>
<feature type="compositionally biased region" description="Basic and acidic residues" evidence="9">
    <location>
        <begin position="251"/>
        <end position="261"/>
    </location>
</feature>
<dbReference type="InterPro" id="IPR008936">
    <property type="entry name" value="Rho_GTPase_activation_prot"/>
</dbReference>
<feature type="region of interest" description="Disordered" evidence="9">
    <location>
        <begin position="231"/>
        <end position="285"/>
    </location>
</feature>
<dbReference type="Gene3D" id="1.10.555.10">
    <property type="entry name" value="Rho GTPase activation protein"/>
    <property type="match status" value="1"/>
</dbReference>
<dbReference type="SMART" id="SM00324">
    <property type="entry name" value="RhoGAP"/>
    <property type="match status" value="1"/>
</dbReference>
<feature type="region of interest" description="Disordered" evidence="9">
    <location>
        <begin position="588"/>
        <end position="641"/>
    </location>
</feature>
<dbReference type="GO" id="GO:0005634">
    <property type="term" value="C:nucleus"/>
    <property type="evidence" value="ECO:0007669"/>
    <property type="project" value="TreeGrafter"/>
</dbReference>
<evidence type="ECO:0000256" key="9">
    <source>
        <dbReference type="SAM" id="MobiDB-lite"/>
    </source>
</evidence>
<reference evidence="14" key="1">
    <citation type="submission" date="2012-12" db="EMBL/GenBank/DDBJ databases">
        <authorList>
            <person name="Hellsten U."/>
            <person name="Grimwood J."/>
            <person name="Chapman J.A."/>
            <person name="Shapiro H."/>
            <person name="Aerts A."/>
            <person name="Otillar R.P."/>
            <person name="Terry A.Y."/>
            <person name="Boore J.L."/>
            <person name="Simakov O."/>
            <person name="Marletaz F."/>
            <person name="Cho S.-J."/>
            <person name="Edsinger-Gonzales E."/>
            <person name="Havlak P."/>
            <person name="Kuo D.-H."/>
            <person name="Larsson T."/>
            <person name="Lv J."/>
            <person name="Arendt D."/>
            <person name="Savage R."/>
            <person name="Osoegawa K."/>
            <person name="de Jong P."/>
            <person name="Lindberg D.R."/>
            <person name="Seaver E.C."/>
            <person name="Weisblat D.A."/>
            <person name="Putnam N.H."/>
            <person name="Grigoriev I.V."/>
            <person name="Rokhsar D.S."/>
        </authorList>
    </citation>
    <scope>NUCLEOTIDE SEQUENCE</scope>
    <source>
        <strain evidence="14">I ESC-2004</strain>
    </source>
</reference>
<accession>R7V3Q9</accession>
<feature type="compositionally biased region" description="Basic residues" evidence="9">
    <location>
        <begin position="197"/>
        <end position="209"/>
    </location>
</feature>
<dbReference type="Pfam" id="PF00620">
    <property type="entry name" value="RhoGAP"/>
    <property type="match status" value="1"/>
</dbReference>
<dbReference type="GO" id="GO:0005096">
    <property type="term" value="F:GTPase activator activity"/>
    <property type="evidence" value="ECO:0007669"/>
    <property type="project" value="UniProtKB-KW"/>
</dbReference>
<dbReference type="EMBL" id="KB297495">
    <property type="protein sequence ID" value="ELU10445.1"/>
    <property type="molecule type" value="Genomic_DNA"/>
</dbReference>
<dbReference type="OrthoDB" id="2218807at2759"/>
<keyword evidence="4" id="KW-0863">Zinc-finger</keyword>
<feature type="region of interest" description="Disordered" evidence="9">
    <location>
        <begin position="179"/>
        <end position="215"/>
    </location>
</feature>